<dbReference type="InterPro" id="IPR053137">
    <property type="entry name" value="NLR-like"/>
</dbReference>
<accession>A0A9W4I1N0</accession>
<dbReference type="PANTHER" id="PTHR46082:SF6">
    <property type="entry name" value="AAA+ ATPASE DOMAIN-CONTAINING PROTEIN-RELATED"/>
    <property type="match status" value="1"/>
</dbReference>
<gene>
    <name evidence="3" type="ORF">PNAL_LOCUS7201</name>
</gene>
<evidence type="ECO:0000256" key="1">
    <source>
        <dbReference type="PROSITE-ProRule" id="PRU00339"/>
    </source>
</evidence>
<dbReference type="PANTHER" id="PTHR46082">
    <property type="entry name" value="ATP/GTP-BINDING PROTEIN-RELATED"/>
    <property type="match status" value="1"/>
</dbReference>
<protein>
    <recommendedName>
        <fullName evidence="2">Nucleoside phosphorylase domain-containing protein</fullName>
    </recommendedName>
</protein>
<reference evidence="3" key="1">
    <citation type="submission" date="2021-07" db="EMBL/GenBank/DDBJ databases">
        <authorList>
            <person name="Branca A.L. A."/>
        </authorList>
    </citation>
    <scope>NUCLEOTIDE SEQUENCE</scope>
</reference>
<keyword evidence="1" id="KW-0802">TPR repeat</keyword>
<dbReference type="SUPFAM" id="SSF48452">
    <property type="entry name" value="TPR-like"/>
    <property type="match status" value="1"/>
</dbReference>
<dbReference type="SUPFAM" id="SSF52540">
    <property type="entry name" value="P-loop containing nucleoside triphosphate hydrolases"/>
    <property type="match status" value="1"/>
</dbReference>
<dbReference type="AlphaFoldDB" id="A0A9W4I1N0"/>
<proteinExistence type="predicted"/>
<dbReference type="EMBL" id="CAJVNV010000421">
    <property type="protein sequence ID" value="CAG8190677.1"/>
    <property type="molecule type" value="Genomic_DNA"/>
</dbReference>
<dbReference type="Pfam" id="PF13424">
    <property type="entry name" value="TPR_12"/>
    <property type="match status" value="3"/>
</dbReference>
<dbReference type="Gene3D" id="3.40.50.300">
    <property type="entry name" value="P-loop containing nucleotide triphosphate hydrolases"/>
    <property type="match status" value="1"/>
</dbReference>
<dbReference type="GO" id="GO:0003824">
    <property type="term" value="F:catalytic activity"/>
    <property type="evidence" value="ECO:0007669"/>
    <property type="project" value="InterPro"/>
</dbReference>
<dbReference type="InterPro" id="IPR027417">
    <property type="entry name" value="P-loop_NTPase"/>
</dbReference>
<dbReference type="OrthoDB" id="4412761at2759"/>
<evidence type="ECO:0000259" key="2">
    <source>
        <dbReference type="Pfam" id="PF01048"/>
    </source>
</evidence>
<organism evidence="3 4">
    <name type="scientific">Penicillium nalgiovense</name>
    <dbReference type="NCBI Taxonomy" id="60175"/>
    <lineage>
        <taxon>Eukaryota</taxon>
        <taxon>Fungi</taxon>
        <taxon>Dikarya</taxon>
        <taxon>Ascomycota</taxon>
        <taxon>Pezizomycotina</taxon>
        <taxon>Eurotiomycetes</taxon>
        <taxon>Eurotiomycetidae</taxon>
        <taxon>Eurotiales</taxon>
        <taxon>Aspergillaceae</taxon>
        <taxon>Penicillium</taxon>
    </lineage>
</organism>
<evidence type="ECO:0000313" key="4">
    <source>
        <dbReference type="Proteomes" id="UP001153461"/>
    </source>
</evidence>
<feature type="repeat" description="TPR" evidence="1">
    <location>
        <begin position="1015"/>
        <end position="1048"/>
    </location>
</feature>
<dbReference type="InterPro" id="IPR000845">
    <property type="entry name" value="Nucleoside_phosphorylase_d"/>
</dbReference>
<feature type="repeat" description="TPR" evidence="1">
    <location>
        <begin position="973"/>
        <end position="1006"/>
    </location>
</feature>
<dbReference type="Proteomes" id="UP001153461">
    <property type="component" value="Unassembled WGS sequence"/>
</dbReference>
<dbReference type="InterPro" id="IPR011990">
    <property type="entry name" value="TPR-like_helical_dom_sf"/>
</dbReference>
<name>A0A9W4I1N0_PENNA</name>
<dbReference type="PRINTS" id="PR00381">
    <property type="entry name" value="KINESINLIGHT"/>
</dbReference>
<feature type="repeat" description="TPR" evidence="1">
    <location>
        <begin position="847"/>
        <end position="880"/>
    </location>
</feature>
<feature type="domain" description="Nucleoside phosphorylase" evidence="2">
    <location>
        <begin position="14"/>
        <end position="292"/>
    </location>
</feature>
<dbReference type="Pfam" id="PF01048">
    <property type="entry name" value="PNP_UDP_1"/>
    <property type="match status" value="1"/>
</dbReference>
<dbReference type="PROSITE" id="PS50005">
    <property type="entry name" value="TPR"/>
    <property type="match status" value="4"/>
</dbReference>
<dbReference type="GO" id="GO:0009116">
    <property type="term" value="P:nucleoside metabolic process"/>
    <property type="evidence" value="ECO:0007669"/>
    <property type="project" value="InterPro"/>
</dbReference>
<dbReference type="SMART" id="SM00028">
    <property type="entry name" value="TPR"/>
    <property type="match status" value="6"/>
</dbReference>
<dbReference type="SUPFAM" id="SSF53167">
    <property type="entry name" value="Purine and uridine phosphorylases"/>
    <property type="match status" value="1"/>
</dbReference>
<dbReference type="Gene3D" id="1.25.40.10">
    <property type="entry name" value="Tetratricopeptide repeat domain"/>
    <property type="match status" value="2"/>
</dbReference>
<dbReference type="InterPro" id="IPR035994">
    <property type="entry name" value="Nucleoside_phosphorylase_sf"/>
</dbReference>
<sequence>MAATTALSYDDYTVGWVCALPLEMAAAKLMLDTIHPSLPSPSTDQNNYILGNIGEHNIVLACLPGGAYGIVSAATVAMQMLSSFHSIRFGLMVGIGGGVPSSKADIRLGDIVVSRPTDTFGGVIQYDLRKILSDGHFQRTGMLNRPPKALLTALSTLQAHHLTEDSRVPDFTSSAQAKATGRKAATFTRPTQIDRLYQAEYDHGDCATCINCDDSKLCARPPRGYDDPEIHYGPIASANQVVKDGRRRDQLAQEFGVYCVEMEAAGLMNDFPCLVIRGICDYSDSHKNKEWQGYAAMVAAAYAKELLSVVPIDQIDNTPTARDTLAEYGKRQEMKTVKISAPDEEHTALAFNSGGGAQTNNVNGGSGQQINNNAHVGTQNFHSVTFKHKEDFSFRGPVGVHLGQVRSITFELFVGRGNELDEIGKALHPDLKAQKQRRLVLGGMGGIGKTQLAIAYAESGRGSYTSVFWLNAVSEASLKGSFRLIASIIFDVEDPGVLEDKEIVRRVQQWLSTPKNTGWLLIFDNYDDPDQFRIDNYYPPASHGAIVVTSRRPGDVSGSTLDIKPFQNIEDSLAILQTRSKRENIQSDPNAKRLAERLAGLPLALATAGTYLQHSTIDCERYLQEYEKRWNIDPRRPTRLTEYEERTLYTTWDISYSRLKDEDPSAAKILKLLAYFDNQNLWYELFHAGLTDSSPEWLSEVITDDVNFDGVMGVLAEYYFLDTQQTSGSWSMHNCVHDWTLAALNKDTDATYYWYAFNCISASINDDENDFAKLSYSPLAAHATRLVQQRLCQNDVIYDITPRRLGQASLIADLLREQVLLLAAEQMYQRALAGFEKALGADHTSTLNTVHNLGLLYRNQGKLDQAEQMYQRALAGKEKALGADHTSTLNTVNHLGIIYWNQGKLDQAEQMYQRALAGFEKALGADHTSTLDTVQNLGVQYWKQGKLDKAEQMQQRALAGKEKALGADHTATLNTVNNLGVLYWNQGKLDQAEQMYQRALAGKEKALGPDHTSTLNTIDNIGIVYRDQGKLDQAEQMYQRALAGREKALGPDHTSTLYTINNLGVLYRNQGKLD</sequence>
<dbReference type="Gene3D" id="3.40.50.1580">
    <property type="entry name" value="Nucleoside phosphorylase domain"/>
    <property type="match status" value="1"/>
</dbReference>
<evidence type="ECO:0000313" key="3">
    <source>
        <dbReference type="EMBL" id="CAG8190677.1"/>
    </source>
</evidence>
<feature type="repeat" description="TPR" evidence="1">
    <location>
        <begin position="889"/>
        <end position="922"/>
    </location>
</feature>
<comment type="caution">
    <text evidence="3">The sequence shown here is derived from an EMBL/GenBank/DDBJ whole genome shotgun (WGS) entry which is preliminary data.</text>
</comment>
<dbReference type="GO" id="GO:0043531">
    <property type="term" value="F:ADP binding"/>
    <property type="evidence" value="ECO:0007669"/>
    <property type="project" value="InterPro"/>
</dbReference>
<dbReference type="InterPro" id="IPR019734">
    <property type="entry name" value="TPR_rpt"/>
</dbReference>